<organism evidence="1 2">
    <name type="scientific">Parahaliea mediterranea</name>
    <dbReference type="NCBI Taxonomy" id="651086"/>
    <lineage>
        <taxon>Bacteria</taxon>
        <taxon>Pseudomonadati</taxon>
        <taxon>Pseudomonadota</taxon>
        <taxon>Gammaproteobacteria</taxon>
        <taxon>Cellvibrionales</taxon>
        <taxon>Halieaceae</taxon>
        <taxon>Parahaliea</taxon>
    </lineage>
</organism>
<comment type="caution">
    <text evidence="1">The sequence shown here is derived from an EMBL/GenBank/DDBJ whole genome shotgun (WGS) entry which is preliminary data.</text>
</comment>
<sequence>MPSLYLPRRMRFQLILLGIVFFYCAGIGAQPPLEIENLIAPQHSIKFSVKLDYLQTRELVNVGPLALNSKNSLVQFNRFETASAISQVRWGLGSRVELNASYGHQTLDASMGIGEQGSDREFLLIGGAWEVSPENSTPALVLNFSLEAAGNSYSHEKYIYAKTQSVGATIYRSLDPVVLSASANYTNYESRPVGVVQVNPGDVASFHSNLNFAVNHRLSLLGGVGLRIYQPSTLNGMSLSSRETFLLTKLGVGLRLGRQSTLFANTEFTLAGEESASLMLEWIYQF</sequence>
<keyword evidence="2" id="KW-1185">Reference proteome</keyword>
<name>A0A939DCW8_9GAMM</name>
<dbReference type="Proteomes" id="UP000664303">
    <property type="component" value="Unassembled WGS sequence"/>
</dbReference>
<dbReference type="RefSeq" id="WP_206559376.1">
    <property type="nucleotide sequence ID" value="NZ_JAFKCZ010000004.1"/>
</dbReference>
<proteinExistence type="predicted"/>
<accession>A0A939DCW8</accession>
<reference evidence="1" key="1">
    <citation type="submission" date="2021-02" db="EMBL/GenBank/DDBJ databases">
        <title>PHA producing bacteria isolated from coastal sediment in Guangdong, Shenzhen.</title>
        <authorList>
            <person name="Zheng W."/>
            <person name="Yu S."/>
            <person name="Huang Y."/>
        </authorList>
    </citation>
    <scope>NUCLEOTIDE SEQUENCE</scope>
    <source>
        <strain evidence="1">TN14-10</strain>
    </source>
</reference>
<dbReference type="AlphaFoldDB" id="A0A939DCW8"/>
<gene>
    <name evidence="1" type="ORF">JYP50_04930</name>
</gene>
<dbReference type="EMBL" id="JAFKCZ010000004">
    <property type="protein sequence ID" value="MBN7795920.1"/>
    <property type="molecule type" value="Genomic_DNA"/>
</dbReference>
<evidence type="ECO:0000313" key="1">
    <source>
        <dbReference type="EMBL" id="MBN7795920.1"/>
    </source>
</evidence>
<protein>
    <submittedName>
        <fullName evidence="1">Uncharacterized protein</fullName>
    </submittedName>
</protein>
<evidence type="ECO:0000313" key="2">
    <source>
        <dbReference type="Proteomes" id="UP000664303"/>
    </source>
</evidence>